<gene>
    <name evidence="1" type="ORF">LTRI10_LOCUS45692</name>
</gene>
<dbReference type="InterPro" id="IPR039145">
    <property type="entry name" value="Ribosomal_mL40_metazoa/plant"/>
</dbReference>
<dbReference type="PANTHER" id="PTHR13359:SF2">
    <property type="entry name" value="LARGE RIBOSOMAL SUBUNIT PROTEIN ML40"/>
    <property type="match status" value="1"/>
</dbReference>
<proteinExistence type="predicted"/>
<evidence type="ECO:0000313" key="2">
    <source>
        <dbReference type="Proteomes" id="UP001497516"/>
    </source>
</evidence>
<dbReference type="PANTHER" id="PTHR13359">
    <property type="entry name" value="39S RIBOSOMAL PROTEIN L40, MITOCHONDRIAL"/>
    <property type="match status" value="1"/>
</dbReference>
<reference evidence="1 2" key="1">
    <citation type="submission" date="2024-04" db="EMBL/GenBank/DDBJ databases">
        <authorList>
            <person name="Fracassetti M."/>
        </authorList>
    </citation>
    <scope>NUCLEOTIDE SEQUENCE [LARGE SCALE GENOMIC DNA]</scope>
</reference>
<evidence type="ECO:0000313" key="1">
    <source>
        <dbReference type="EMBL" id="CAL1405934.1"/>
    </source>
</evidence>
<name>A0AAV2G5K9_9ROSI</name>
<organism evidence="1 2">
    <name type="scientific">Linum trigynum</name>
    <dbReference type="NCBI Taxonomy" id="586398"/>
    <lineage>
        <taxon>Eukaryota</taxon>
        <taxon>Viridiplantae</taxon>
        <taxon>Streptophyta</taxon>
        <taxon>Embryophyta</taxon>
        <taxon>Tracheophyta</taxon>
        <taxon>Spermatophyta</taxon>
        <taxon>Magnoliopsida</taxon>
        <taxon>eudicotyledons</taxon>
        <taxon>Gunneridae</taxon>
        <taxon>Pentapetalae</taxon>
        <taxon>rosids</taxon>
        <taxon>fabids</taxon>
        <taxon>Malpighiales</taxon>
        <taxon>Linaceae</taxon>
        <taxon>Linum</taxon>
    </lineage>
</organism>
<protein>
    <submittedName>
        <fullName evidence="1">Uncharacterized protein</fullName>
    </submittedName>
</protein>
<keyword evidence="2" id="KW-1185">Reference proteome</keyword>
<dbReference type="Gene3D" id="6.10.250.3440">
    <property type="match status" value="1"/>
</dbReference>
<dbReference type="AlphaFoldDB" id="A0AAV2G5K9"/>
<dbReference type="Proteomes" id="UP001497516">
    <property type="component" value="Chromosome 8"/>
</dbReference>
<dbReference type="GO" id="GO:0005762">
    <property type="term" value="C:mitochondrial large ribosomal subunit"/>
    <property type="evidence" value="ECO:0007669"/>
    <property type="project" value="InterPro"/>
</dbReference>
<dbReference type="EMBL" id="OZ034821">
    <property type="protein sequence ID" value="CAL1405934.1"/>
    <property type="molecule type" value="Genomic_DNA"/>
</dbReference>
<accession>A0AAV2G5K9</accession>
<sequence>MPVRYLKPKDMKREAEWKKLGLESKDRKLEKDILKKGRRQATGVSDEPLMMGTPGFDLISLELVDADKIPKYHLTVEDGRRLAKEYSRVLMRKHKTRQAAETNLLTMKNEAIQALSEELKQAALEPDLTPFPKEIFMATLTSPIEGYINKVKEAAMRSSGAQKIR</sequence>